<protein>
    <submittedName>
        <fullName evidence="2">Uncharacterized protein</fullName>
    </submittedName>
</protein>
<evidence type="ECO:0000313" key="3">
    <source>
        <dbReference type="Proteomes" id="UP000289340"/>
    </source>
</evidence>
<keyword evidence="3" id="KW-1185">Reference proteome</keyword>
<accession>A0A445M0N2</accession>
<evidence type="ECO:0000256" key="1">
    <source>
        <dbReference type="SAM" id="MobiDB-lite"/>
    </source>
</evidence>
<evidence type="ECO:0000313" key="2">
    <source>
        <dbReference type="EMBL" id="RZC29104.1"/>
    </source>
</evidence>
<gene>
    <name evidence="2" type="ORF">D0Y65_000904</name>
</gene>
<dbReference type="EMBL" id="QZWG01000001">
    <property type="protein sequence ID" value="RZC29105.1"/>
    <property type="molecule type" value="Genomic_DNA"/>
</dbReference>
<dbReference type="EMBL" id="QZWG01000001">
    <property type="protein sequence ID" value="RZC29104.1"/>
    <property type="molecule type" value="Genomic_DNA"/>
</dbReference>
<feature type="region of interest" description="Disordered" evidence="1">
    <location>
        <begin position="30"/>
        <end position="61"/>
    </location>
</feature>
<reference evidence="2 3" key="1">
    <citation type="submission" date="2018-09" db="EMBL/GenBank/DDBJ databases">
        <title>A high-quality reference genome of wild soybean provides a powerful tool to mine soybean genomes.</title>
        <authorList>
            <person name="Xie M."/>
            <person name="Chung C.Y.L."/>
            <person name="Li M.-W."/>
            <person name="Wong F.-L."/>
            <person name="Chan T.-F."/>
            <person name="Lam H.-M."/>
        </authorList>
    </citation>
    <scope>NUCLEOTIDE SEQUENCE [LARGE SCALE GENOMIC DNA]</scope>
    <source>
        <strain evidence="3">cv. W05</strain>
        <tissue evidence="2">Hypocotyl of etiolated seedlings</tissue>
    </source>
</reference>
<comment type="caution">
    <text evidence="2">The sequence shown here is derived from an EMBL/GenBank/DDBJ whole genome shotgun (WGS) entry which is preliminary data.</text>
</comment>
<feature type="compositionally biased region" description="Low complexity" evidence="1">
    <location>
        <begin position="36"/>
        <end position="46"/>
    </location>
</feature>
<organism evidence="2 3">
    <name type="scientific">Glycine soja</name>
    <name type="common">Wild soybean</name>
    <dbReference type="NCBI Taxonomy" id="3848"/>
    <lineage>
        <taxon>Eukaryota</taxon>
        <taxon>Viridiplantae</taxon>
        <taxon>Streptophyta</taxon>
        <taxon>Embryophyta</taxon>
        <taxon>Tracheophyta</taxon>
        <taxon>Spermatophyta</taxon>
        <taxon>Magnoliopsida</taxon>
        <taxon>eudicotyledons</taxon>
        <taxon>Gunneridae</taxon>
        <taxon>Pentapetalae</taxon>
        <taxon>rosids</taxon>
        <taxon>fabids</taxon>
        <taxon>Fabales</taxon>
        <taxon>Fabaceae</taxon>
        <taxon>Papilionoideae</taxon>
        <taxon>50 kb inversion clade</taxon>
        <taxon>NPAAA clade</taxon>
        <taxon>indigoferoid/millettioid clade</taxon>
        <taxon>Phaseoleae</taxon>
        <taxon>Glycine</taxon>
        <taxon>Glycine subgen. Soja</taxon>
    </lineage>
</organism>
<sequence length="89" mass="10277">MKKALCQEVQRKSINDEEYLNLRRHTLQLRKRGTTGRRTSFTSSTMRKYEGSPEASNGLSQLKNTSSLMMGKRNSKGNKDCVLNEKYFL</sequence>
<dbReference type="SMR" id="A0A445M0N2"/>
<name>A0A445M0N2_GLYSO</name>
<dbReference type="Proteomes" id="UP000289340">
    <property type="component" value="Chromosome 1"/>
</dbReference>
<dbReference type="AlphaFoldDB" id="A0A445M0N2"/>
<proteinExistence type="predicted"/>